<dbReference type="HAMAP" id="MF_00033">
    <property type="entry name" value="MurG"/>
    <property type="match status" value="1"/>
</dbReference>
<dbReference type="Gene3D" id="3.40.50.2000">
    <property type="entry name" value="Glycogen Phosphorylase B"/>
    <property type="match status" value="2"/>
</dbReference>
<dbReference type="EC" id="2.4.1.227" evidence="10"/>
<keyword evidence="8 10" id="KW-0131">Cell cycle</keyword>
<evidence type="ECO:0000256" key="8">
    <source>
        <dbReference type="ARBA" id="ARBA00023306"/>
    </source>
</evidence>
<keyword evidence="6 10" id="KW-0573">Peptidoglycan synthesis</keyword>
<dbReference type="GO" id="GO:0005886">
    <property type="term" value="C:plasma membrane"/>
    <property type="evidence" value="ECO:0007669"/>
    <property type="project" value="UniProtKB-SubCell"/>
</dbReference>
<keyword evidence="7 10" id="KW-0472">Membrane</keyword>
<dbReference type="PANTHER" id="PTHR21015:SF22">
    <property type="entry name" value="GLYCOSYLTRANSFERASE"/>
    <property type="match status" value="1"/>
</dbReference>
<feature type="binding site" evidence="10">
    <location>
        <position position="291"/>
    </location>
    <ligand>
        <name>UDP-N-acetyl-alpha-D-glucosamine</name>
        <dbReference type="ChEBI" id="CHEBI:57705"/>
    </ligand>
</feature>
<accession>A0A4S5BWB1</accession>
<dbReference type="GO" id="GO:0051301">
    <property type="term" value="P:cell division"/>
    <property type="evidence" value="ECO:0007669"/>
    <property type="project" value="UniProtKB-KW"/>
</dbReference>
<dbReference type="Proteomes" id="UP000306236">
    <property type="component" value="Unassembled WGS sequence"/>
</dbReference>
<evidence type="ECO:0000256" key="9">
    <source>
        <dbReference type="ARBA" id="ARBA00023316"/>
    </source>
</evidence>
<dbReference type="GO" id="GO:0005975">
    <property type="term" value="P:carbohydrate metabolic process"/>
    <property type="evidence" value="ECO:0007669"/>
    <property type="project" value="InterPro"/>
</dbReference>
<comment type="caution">
    <text evidence="13">The sequence shown here is derived from an EMBL/GenBank/DDBJ whole genome shotgun (WGS) entry which is preliminary data.</text>
</comment>
<dbReference type="InterPro" id="IPR006009">
    <property type="entry name" value="GlcNAc_MurG"/>
</dbReference>
<evidence type="ECO:0000256" key="3">
    <source>
        <dbReference type="ARBA" id="ARBA00022676"/>
    </source>
</evidence>
<evidence type="ECO:0000256" key="5">
    <source>
        <dbReference type="ARBA" id="ARBA00022960"/>
    </source>
</evidence>
<dbReference type="EMBL" id="SSWX01000007">
    <property type="protein sequence ID" value="THJ34298.1"/>
    <property type="molecule type" value="Genomic_DNA"/>
</dbReference>
<feature type="domain" description="Glycosyltransferase family 28 N-terminal" evidence="11">
    <location>
        <begin position="10"/>
        <end position="146"/>
    </location>
</feature>
<dbReference type="CDD" id="cd03785">
    <property type="entry name" value="GT28_MurG"/>
    <property type="match status" value="1"/>
</dbReference>
<comment type="caution">
    <text evidence="10">Lacks conserved residue(s) required for the propagation of feature annotation.</text>
</comment>
<feature type="domain" description="Glycosyl transferase family 28 C-terminal" evidence="12">
    <location>
        <begin position="186"/>
        <end position="344"/>
    </location>
</feature>
<dbReference type="PANTHER" id="PTHR21015">
    <property type="entry name" value="UDP-N-ACETYLGLUCOSAMINE--N-ACETYLMURAMYL-(PENTAPEPTIDE) PYROPHOSPHORYL-UNDECAPRENOL N-ACETYLGLUCOSAMINE TRANSFERASE 1"/>
    <property type="match status" value="1"/>
</dbReference>
<keyword evidence="14" id="KW-1185">Reference proteome</keyword>
<dbReference type="GO" id="GO:0050511">
    <property type="term" value="F:undecaprenyldiphospho-muramoylpentapeptide beta-N-acetylglucosaminyltransferase activity"/>
    <property type="evidence" value="ECO:0007669"/>
    <property type="project" value="UniProtKB-UniRule"/>
</dbReference>
<evidence type="ECO:0000259" key="11">
    <source>
        <dbReference type="Pfam" id="PF03033"/>
    </source>
</evidence>
<keyword evidence="2 10" id="KW-0132">Cell division</keyword>
<comment type="similarity">
    <text evidence="10">Belongs to the glycosyltransferase 28 family. MurG subfamily.</text>
</comment>
<dbReference type="NCBIfam" id="TIGR01133">
    <property type="entry name" value="murG"/>
    <property type="match status" value="1"/>
</dbReference>
<keyword evidence="5 10" id="KW-0133">Cell shape</keyword>
<evidence type="ECO:0000256" key="2">
    <source>
        <dbReference type="ARBA" id="ARBA00022618"/>
    </source>
</evidence>
<evidence type="ECO:0000313" key="14">
    <source>
        <dbReference type="Proteomes" id="UP000306236"/>
    </source>
</evidence>
<keyword evidence="1 10" id="KW-1003">Cell membrane</keyword>
<dbReference type="InterPro" id="IPR007235">
    <property type="entry name" value="Glyco_trans_28_C"/>
</dbReference>
<organism evidence="13 14">
    <name type="scientific">Lampropedia aestuarii</name>
    <dbReference type="NCBI Taxonomy" id="2562762"/>
    <lineage>
        <taxon>Bacteria</taxon>
        <taxon>Pseudomonadati</taxon>
        <taxon>Pseudomonadota</taxon>
        <taxon>Betaproteobacteria</taxon>
        <taxon>Burkholderiales</taxon>
        <taxon>Comamonadaceae</taxon>
        <taxon>Lampropedia</taxon>
    </lineage>
</organism>
<dbReference type="AlphaFoldDB" id="A0A4S5BWB1"/>
<evidence type="ECO:0000256" key="6">
    <source>
        <dbReference type="ARBA" id="ARBA00022984"/>
    </source>
</evidence>
<evidence type="ECO:0000313" key="13">
    <source>
        <dbReference type="EMBL" id="THJ34298.1"/>
    </source>
</evidence>
<dbReference type="OrthoDB" id="9808936at2"/>
<dbReference type="SUPFAM" id="SSF53756">
    <property type="entry name" value="UDP-Glycosyltransferase/glycogen phosphorylase"/>
    <property type="match status" value="1"/>
</dbReference>
<feature type="binding site" evidence="10">
    <location>
        <position position="192"/>
    </location>
    <ligand>
        <name>UDP-N-acetyl-alpha-D-glucosamine</name>
        <dbReference type="ChEBI" id="CHEBI:57705"/>
    </ligand>
</feature>
<comment type="function">
    <text evidence="10">Cell wall formation. Catalyzes the transfer of a GlcNAc subunit on undecaprenyl-pyrophosphoryl-MurNAc-pentapeptide (lipid intermediate I) to form undecaprenyl-pyrophosphoryl-MurNAc-(pentapeptide)GlcNAc (lipid intermediate II).</text>
</comment>
<dbReference type="GO" id="GO:0071555">
    <property type="term" value="P:cell wall organization"/>
    <property type="evidence" value="ECO:0007669"/>
    <property type="project" value="UniProtKB-KW"/>
</dbReference>
<evidence type="ECO:0000256" key="4">
    <source>
        <dbReference type="ARBA" id="ARBA00022679"/>
    </source>
</evidence>
<evidence type="ECO:0000256" key="7">
    <source>
        <dbReference type="ARBA" id="ARBA00023136"/>
    </source>
</evidence>
<dbReference type="GO" id="GO:0009252">
    <property type="term" value="P:peptidoglycan biosynthetic process"/>
    <property type="evidence" value="ECO:0007669"/>
    <property type="project" value="UniProtKB-UniRule"/>
</dbReference>
<evidence type="ECO:0000259" key="12">
    <source>
        <dbReference type="Pfam" id="PF04101"/>
    </source>
</evidence>
<dbReference type="Pfam" id="PF03033">
    <property type="entry name" value="Glyco_transf_28"/>
    <property type="match status" value="1"/>
</dbReference>
<dbReference type="RefSeq" id="WP_136405973.1">
    <property type="nucleotide sequence ID" value="NZ_JARXRQ010000002.1"/>
</dbReference>
<dbReference type="GO" id="GO:0008360">
    <property type="term" value="P:regulation of cell shape"/>
    <property type="evidence" value="ECO:0007669"/>
    <property type="project" value="UniProtKB-KW"/>
</dbReference>
<sequence>MSQTLQKTALIMAGGTGGHIFPGIAMAKALQAAGWRVVWLGGQTGMEHRLVPAHGFELRTVAFSGVRGKGLKTLALLPARLISAWWQARRIVRELKPQVVLGFGGYISAPGGLAAVSCGVPLFLHEQNALPGMANKLLSYVSRRVFTAFPGALRRGQWVGNPLRTEFTEQALPTVRFASRQGPLHLLVIGGSLGAQALNTIVPQALALIPPERRPVVLHQSGEKQMEALQANYASAQVEAQLTPFIDNTATAYAEADLVLCRAGASTVTEIAAVGAAACFVPFPHAVDDHQTVNANYLVAHDAAWLMPQSSMSAASLAAFLEQLDRRQLEERAEKALHLAKTDAVVQMLAACEEVAA</sequence>
<dbReference type="UniPathway" id="UPA00219"/>
<comment type="catalytic activity">
    <reaction evidence="10">
        <text>di-trans,octa-cis-undecaprenyl diphospho-N-acetyl-alpha-D-muramoyl-L-alanyl-D-glutamyl-meso-2,6-diaminopimeloyl-D-alanyl-D-alanine + UDP-N-acetyl-alpha-D-glucosamine = di-trans,octa-cis-undecaprenyl diphospho-[N-acetyl-alpha-D-glucosaminyl-(1-&gt;4)]-N-acetyl-alpha-D-muramoyl-L-alanyl-D-glutamyl-meso-2,6-diaminopimeloyl-D-alanyl-D-alanine + UDP + H(+)</text>
        <dbReference type="Rhea" id="RHEA:31227"/>
        <dbReference type="ChEBI" id="CHEBI:15378"/>
        <dbReference type="ChEBI" id="CHEBI:57705"/>
        <dbReference type="ChEBI" id="CHEBI:58223"/>
        <dbReference type="ChEBI" id="CHEBI:61387"/>
        <dbReference type="ChEBI" id="CHEBI:61388"/>
        <dbReference type="EC" id="2.4.1.227"/>
    </reaction>
</comment>
<dbReference type="Pfam" id="PF04101">
    <property type="entry name" value="Glyco_tran_28_C"/>
    <property type="match status" value="1"/>
</dbReference>
<feature type="binding site" evidence="10">
    <location>
        <position position="164"/>
    </location>
    <ligand>
        <name>UDP-N-acetyl-alpha-D-glucosamine</name>
        <dbReference type="ChEBI" id="CHEBI:57705"/>
    </ligand>
</feature>
<keyword evidence="3 10" id="KW-0328">Glycosyltransferase</keyword>
<dbReference type="GO" id="GO:0051991">
    <property type="term" value="F:UDP-N-acetyl-D-glucosamine:N-acetylmuramoyl-L-alanyl-D-glutamyl-meso-2,6-diaminopimelyl-D-alanyl-D-alanine-diphosphoundecaprenol 4-beta-N-acetylglucosaminlytransferase activity"/>
    <property type="evidence" value="ECO:0007669"/>
    <property type="project" value="RHEA"/>
</dbReference>
<feature type="binding site" evidence="10">
    <location>
        <begin position="16"/>
        <end position="18"/>
    </location>
    <ligand>
        <name>UDP-N-acetyl-alpha-D-glucosamine</name>
        <dbReference type="ChEBI" id="CHEBI:57705"/>
    </ligand>
</feature>
<feature type="binding site" evidence="10">
    <location>
        <position position="128"/>
    </location>
    <ligand>
        <name>UDP-N-acetyl-alpha-D-glucosamine</name>
        <dbReference type="ChEBI" id="CHEBI:57705"/>
    </ligand>
</feature>
<dbReference type="InterPro" id="IPR004276">
    <property type="entry name" value="GlycoTrans_28_N"/>
</dbReference>
<gene>
    <name evidence="10 13" type="primary">murG</name>
    <name evidence="13" type="ORF">E8K88_07205</name>
</gene>
<protein>
    <recommendedName>
        <fullName evidence="10">UDP-N-acetylglucosamine--N-acetylmuramyl-(pentapeptide) pyrophosphoryl-undecaprenol N-acetylglucosamine transferase</fullName>
        <ecNumber evidence="10">2.4.1.227</ecNumber>
    </recommendedName>
    <alternativeName>
        <fullName evidence="10">Undecaprenyl-PP-MurNAc-pentapeptide-UDPGlcNAc GlcNAc transferase</fullName>
    </alternativeName>
</protein>
<keyword evidence="9 10" id="KW-0961">Cell wall biogenesis/degradation</keyword>
<feature type="binding site" evidence="10">
    <location>
        <position position="246"/>
    </location>
    <ligand>
        <name>UDP-N-acetyl-alpha-D-glucosamine</name>
        <dbReference type="ChEBI" id="CHEBI:57705"/>
    </ligand>
</feature>
<evidence type="ECO:0000256" key="10">
    <source>
        <dbReference type="HAMAP-Rule" id="MF_00033"/>
    </source>
</evidence>
<keyword evidence="4 10" id="KW-0808">Transferase</keyword>
<reference evidence="13 14" key="1">
    <citation type="submission" date="2019-04" db="EMBL/GenBank/DDBJ databases">
        <title>Lampropedia sp YIM MLB12 draf genome.</title>
        <authorList>
            <person name="Wang Y.-X."/>
        </authorList>
    </citation>
    <scope>NUCLEOTIDE SEQUENCE [LARGE SCALE GENOMIC DNA]</scope>
    <source>
        <strain evidence="13 14">YIM MLB12</strain>
    </source>
</reference>
<comment type="pathway">
    <text evidence="10">Cell wall biogenesis; peptidoglycan biosynthesis.</text>
</comment>
<name>A0A4S5BWB1_9BURK</name>
<proteinExistence type="inferred from homology"/>
<comment type="subcellular location">
    <subcellularLocation>
        <location evidence="10">Cell membrane</location>
        <topology evidence="10">Peripheral membrane protein</topology>
        <orientation evidence="10">Cytoplasmic side</orientation>
    </subcellularLocation>
</comment>
<evidence type="ECO:0000256" key="1">
    <source>
        <dbReference type="ARBA" id="ARBA00022475"/>
    </source>
</evidence>